<dbReference type="CDD" id="cd04301">
    <property type="entry name" value="NAT_SF"/>
    <property type="match status" value="1"/>
</dbReference>
<feature type="domain" description="N-acetyltransferase" evidence="1">
    <location>
        <begin position="4"/>
        <end position="174"/>
    </location>
</feature>
<dbReference type="AlphaFoldDB" id="A0A0R2G5Q5"/>
<keyword evidence="3" id="KW-1185">Reference proteome</keyword>
<dbReference type="SUPFAM" id="SSF55729">
    <property type="entry name" value="Acyl-CoA N-acyltransferases (Nat)"/>
    <property type="match status" value="1"/>
</dbReference>
<dbReference type="PANTHER" id="PTHR43617">
    <property type="entry name" value="L-AMINO ACID N-ACETYLTRANSFERASE"/>
    <property type="match status" value="1"/>
</dbReference>
<dbReference type="InterPro" id="IPR016181">
    <property type="entry name" value="Acyl_CoA_acyltransferase"/>
</dbReference>
<dbReference type="eggNOG" id="COG0456">
    <property type="taxonomic scope" value="Bacteria"/>
</dbReference>
<dbReference type="InterPro" id="IPR050276">
    <property type="entry name" value="MshD_Acetyltransferase"/>
</dbReference>
<protein>
    <submittedName>
        <fullName evidence="2">N-acetyltransferase GCN5</fullName>
    </submittedName>
</protein>
<dbReference type="InterPro" id="IPR000182">
    <property type="entry name" value="GNAT_dom"/>
</dbReference>
<gene>
    <name evidence="2" type="ORF">IV68_GL000296</name>
</gene>
<evidence type="ECO:0000259" key="1">
    <source>
        <dbReference type="PROSITE" id="PS51186"/>
    </source>
</evidence>
<sequence length="178" mass="20107">MTTETFRKGQLADLPAIMEVYKSAKAHLKAQGINQWQSSYPSDADLRDDIEKGFSYVLDIDGDIAAVGSIITPHDPDYLRIEDGSWLTDTHAEHAAFHRTAVSDKFRGQGLSKKLMQGLITTAKELGFNDMRIDTHEDNKAMQHVITSNGFDYRGIIWTKEDNDKARRFAYQLVANQD</sequence>
<proteinExistence type="predicted"/>
<dbReference type="RefSeq" id="WP_022791012.1">
    <property type="nucleotide sequence ID" value="NZ_ATUU01000001.1"/>
</dbReference>
<evidence type="ECO:0000313" key="3">
    <source>
        <dbReference type="Proteomes" id="UP000051296"/>
    </source>
</evidence>
<dbReference type="STRING" id="1123500.GCA_000420365_00207"/>
<dbReference type="PROSITE" id="PS51186">
    <property type="entry name" value="GNAT"/>
    <property type="match status" value="1"/>
</dbReference>
<dbReference type="PATRIC" id="fig|1123500.6.peg.295"/>
<dbReference type="Pfam" id="PF00583">
    <property type="entry name" value="Acetyltransf_1"/>
    <property type="match status" value="1"/>
</dbReference>
<dbReference type="Proteomes" id="UP000051296">
    <property type="component" value="Unassembled WGS sequence"/>
</dbReference>
<accession>A0A0R2G5Q5</accession>
<reference evidence="2 3" key="1">
    <citation type="journal article" date="2015" name="Genome Announc.">
        <title>Expanding the biotechnology potential of lactobacilli through comparative genomics of 213 strains and associated genera.</title>
        <authorList>
            <person name="Sun Z."/>
            <person name="Harris H.M."/>
            <person name="McCann A."/>
            <person name="Guo C."/>
            <person name="Argimon S."/>
            <person name="Zhang W."/>
            <person name="Yang X."/>
            <person name="Jeffery I.B."/>
            <person name="Cooney J.C."/>
            <person name="Kagawa T.F."/>
            <person name="Liu W."/>
            <person name="Song Y."/>
            <person name="Salvetti E."/>
            <person name="Wrobel A."/>
            <person name="Rasinkangas P."/>
            <person name="Parkhill J."/>
            <person name="Rea M.C."/>
            <person name="O'Sullivan O."/>
            <person name="Ritari J."/>
            <person name="Douillard F.P."/>
            <person name="Paul Ross R."/>
            <person name="Yang R."/>
            <person name="Briner A.E."/>
            <person name="Felis G.E."/>
            <person name="de Vos W.M."/>
            <person name="Barrangou R."/>
            <person name="Klaenhammer T.R."/>
            <person name="Caufield P.W."/>
            <person name="Cui Y."/>
            <person name="Zhang H."/>
            <person name="O'Toole P.W."/>
        </authorList>
    </citation>
    <scope>NUCLEOTIDE SEQUENCE [LARGE SCALE GENOMIC DNA]</scope>
    <source>
        <strain evidence="2 3">DSM 20190</strain>
    </source>
</reference>
<comment type="caution">
    <text evidence="2">The sequence shown here is derived from an EMBL/GenBank/DDBJ whole genome shotgun (WGS) entry which is preliminary data.</text>
</comment>
<dbReference type="InParanoid" id="A0A0R2G5Q5"/>
<dbReference type="GO" id="GO:0016747">
    <property type="term" value="F:acyltransferase activity, transferring groups other than amino-acyl groups"/>
    <property type="evidence" value="ECO:0007669"/>
    <property type="project" value="InterPro"/>
</dbReference>
<organism evidence="2 3">
    <name type="scientific">Weissella halotolerans DSM 20190</name>
    <dbReference type="NCBI Taxonomy" id="1123500"/>
    <lineage>
        <taxon>Bacteria</taxon>
        <taxon>Bacillati</taxon>
        <taxon>Bacillota</taxon>
        <taxon>Bacilli</taxon>
        <taxon>Lactobacillales</taxon>
        <taxon>Lactobacillaceae</taxon>
        <taxon>Weissella</taxon>
    </lineage>
</organism>
<dbReference type="Gene3D" id="3.40.630.30">
    <property type="match status" value="1"/>
</dbReference>
<keyword evidence="2" id="KW-0808">Transferase</keyword>
<name>A0A0R2G5Q5_9LACO</name>
<dbReference type="PANTHER" id="PTHR43617:SF20">
    <property type="entry name" value="N-ALPHA-ACETYLTRANSFERASE RIMI"/>
    <property type="match status" value="1"/>
</dbReference>
<dbReference type="EMBL" id="JQAX01000001">
    <property type="protein sequence ID" value="KRN33493.1"/>
    <property type="molecule type" value="Genomic_DNA"/>
</dbReference>
<dbReference type="FunCoup" id="A0A0R2G5Q5">
    <property type="interactions" value="1"/>
</dbReference>
<evidence type="ECO:0000313" key="2">
    <source>
        <dbReference type="EMBL" id="KRN33493.1"/>
    </source>
</evidence>
<dbReference type="OrthoDB" id="9796381at2"/>